<organism evidence="1 2">
    <name type="scientific">Candidatus Phaeomarinibacter ectocarpi</name>
    <dbReference type="NCBI Taxonomy" id="1458461"/>
    <lineage>
        <taxon>Bacteria</taxon>
        <taxon>Pseudomonadati</taxon>
        <taxon>Pseudomonadota</taxon>
        <taxon>Alphaproteobacteria</taxon>
        <taxon>Hyphomicrobiales</taxon>
        <taxon>Parvibaculaceae</taxon>
        <taxon>Candidatus Phaeomarinibacter</taxon>
    </lineage>
</organism>
<dbReference type="EMBL" id="HG966617">
    <property type="protein sequence ID" value="CDO60604.1"/>
    <property type="molecule type" value="Genomic_DNA"/>
</dbReference>
<proteinExistence type="predicted"/>
<reference evidence="1 2" key="1">
    <citation type="journal article" date="2014" name="Front. Genet.">
        <title>Genome and metabolic network of "Candidatus Phaeomarinobacter ectocarpi" Ec32, a new candidate genus of Alphaproteobacteria frequently associated with brown algae.</title>
        <authorList>
            <person name="Dittami S.M."/>
            <person name="Barbeyron T."/>
            <person name="Boyen C."/>
            <person name="Cambefort J."/>
            <person name="Collet G."/>
            <person name="Delage L."/>
            <person name="Gobet A."/>
            <person name="Groisillier A."/>
            <person name="Leblanc C."/>
            <person name="Michel G."/>
            <person name="Scornet D."/>
            <person name="Siegel A."/>
            <person name="Tapia J.E."/>
            <person name="Tonon T."/>
        </authorList>
    </citation>
    <scope>NUCLEOTIDE SEQUENCE [LARGE SCALE GENOMIC DNA]</scope>
    <source>
        <strain evidence="1 2">Ec32</strain>
    </source>
</reference>
<dbReference type="InterPro" id="IPR009922">
    <property type="entry name" value="DUF1457"/>
</dbReference>
<dbReference type="HOGENOM" id="CLU_135611_0_0_5"/>
<sequence>MSVIQETRPDLERPENRELLGHWEKIRGDAPVPLRAQFNPMDVPRHLPNLIVLEPKVPDNASVRIFGTELARRLGFDLTGIDLFSMYDGQRALEVVDMISHVVEQQAIAVAYSEWTTPSGHTFTTENLWMPLASQEGPVNRVLGSVWEVVEARADVDDLGGALALAQLLSRRAYYKF</sequence>
<evidence type="ECO:0000313" key="1">
    <source>
        <dbReference type="EMBL" id="CDO60604.1"/>
    </source>
</evidence>
<evidence type="ECO:0008006" key="3">
    <source>
        <dbReference type="Google" id="ProtNLM"/>
    </source>
</evidence>
<dbReference type="AlphaFoldDB" id="X5MGI9"/>
<accession>X5MGI9</accession>
<keyword evidence="2" id="KW-1185">Reference proteome</keyword>
<dbReference type="Pfam" id="PF07310">
    <property type="entry name" value="PAS_5"/>
    <property type="match status" value="1"/>
</dbReference>
<dbReference type="STRING" id="1458461.BN1012_Phect2391"/>
<evidence type="ECO:0000313" key="2">
    <source>
        <dbReference type="Proteomes" id="UP000032160"/>
    </source>
</evidence>
<dbReference type="KEGG" id="pect:BN1012_Phect2391"/>
<dbReference type="Proteomes" id="UP000032160">
    <property type="component" value="Chromosome I"/>
</dbReference>
<protein>
    <recommendedName>
        <fullName evidence="3">PAS domain-containing protein</fullName>
    </recommendedName>
</protein>
<gene>
    <name evidence="1" type="ORF">BN1012_Phect2391</name>
</gene>
<name>X5MGI9_9HYPH</name>
<dbReference type="RefSeq" id="WP_043948611.1">
    <property type="nucleotide sequence ID" value="NZ_HG966617.1"/>
</dbReference>